<dbReference type="InterPro" id="IPR032530">
    <property type="entry name" value="DUF4957"/>
</dbReference>
<dbReference type="EMBL" id="SSHJ02000001">
    <property type="protein sequence ID" value="MFN0254262.1"/>
    <property type="molecule type" value="Genomic_DNA"/>
</dbReference>
<evidence type="ECO:0000256" key="1">
    <source>
        <dbReference type="SAM" id="SignalP"/>
    </source>
</evidence>
<feature type="signal peptide" evidence="1">
    <location>
        <begin position="1"/>
        <end position="24"/>
    </location>
</feature>
<feature type="domain" description="Fibronectin type-III" evidence="2">
    <location>
        <begin position="35"/>
        <end position="137"/>
    </location>
</feature>
<dbReference type="Proteomes" id="UP001517247">
    <property type="component" value="Unassembled WGS sequence"/>
</dbReference>
<dbReference type="SUPFAM" id="SSF51126">
    <property type="entry name" value="Pectin lyase-like"/>
    <property type="match status" value="1"/>
</dbReference>
<dbReference type="PROSITE" id="PS51257">
    <property type="entry name" value="PROKAR_LIPOPROTEIN"/>
    <property type="match status" value="1"/>
</dbReference>
<organism evidence="3 4">
    <name type="scientific">Pedobacter ureilyticus</name>
    <dbReference type="NCBI Taxonomy" id="1393051"/>
    <lineage>
        <taxon>Bacteria</taxon>
        <taxon>Pseudomonadati</taxon>
        <taxon>Bacteroidota</taxon>
        <taxon>Sphingobacteriia</taxon>
        <taxon>Sphingobacteriales</taxon>
        <taxon>Sphingobacteriaceae</taxon>
        <taxon>Pedobacter</taxon>
    </lineage>
</organism>
<dbReference type="Pfam" id="PF16318">
    <property type="entry name" value="DUF4957"/>
    <property type="match status" value="1"/>
</dbReference>
<dbReference type="Pfam" id="PF17161">
    <property type="entry name" value="DUF5123"/>
    <property type="match status" value="1"/>
</dbReference>
<comment type="caution">
    <text evidence="3">The sequence shown here is derived from an EMBL/GenBank/DDBJ whole genome shotgun (WGS) entry which is preliminary data.</text>
</comment>
<proteinExistence type="predicted"/>
<evidence type="ECO:0000313" key="3">
    <source>
        <dbReference type="EMBL" id="MFN0254262.1"/>
    </source>
</evidence>
<dbReference type="InterPro" id="IPR036116">
    <property type="entry name" value="FN3_sf"/>
</dbReference>
<evidence type="ECO:0000259" key="2">
    <source>
        <dbReference type="PROSITE" id="PS50853"/>
    </source>
</evidence>
<protein>
    <submittedName>
        <fullName evidence="3">DUF5123 domain-containing protein</fullName>
    </submittedName>
</protein>
<gene>
    <name evidence="3" type="ORF">E6A44_001660</name>
</gene>
<keyword evidence="4" id="KW-1185">Reference proteome</keyword>
<keyword evidence="1" id="KW-0732">Signal</keyword>
<dbReference type="InterPro" id="IPR033427">
    <property type="entry name" value="DUF5123"/>
</dbReference>
<dbReference type="InterPro" id="IPR011050">
    <property type="entry name" value="Pectin_lyase_fold/virulence"/>
</dbReference>
<dbReference type="Gene3D" id="2.60.40.10">
    <property type="entry name" value="Immunoglobulins"/>
    <property type="match status" value="1"/>
</dbReference>
<evidence type="ECO:0000313" key="4">
    <source>
        <dbReference type="Proteomes" id="UP001517247"/>
    </source>
</evidence>
<sequence>MRNITKYHTFKSLLYILMATFVLAACKKNEEENLEPARIFKAGEISISAGETSAKLKWVVPILSAGKPLTYTVDFSTDQSFSTIAFSKVVDTAGITVTDENLQIKTPYYARVKANAFQDQPESKYTISSSFQITGLQLFKTVTEADLTRNSVTLRFTATTGLSSIVLKPATGNSITTALTSTDAAAGFKTITGLNSASTYTATLQLGNRAVGSIDFTTLPGLPTGADVVTLNATDDLAAKIQAATASTRFVLLQGTKYNSDATVVLPAGLDISIIGEAGPVKPIVSLSLITLPAVGGKLHFENVDITGYANGDATTTKRQYLINQSAASTMSQVSFENCTIRNLVNTPFRLQGSNTITVNNFIVNKCIVDDISNNGSNGAYALVNTNVATGKVNNITITNSTFSNIGFGLILHTNAPSLTVAVENNTFYNVTGDARYMIDYNAQLVSTSFSFKNNIVGKTYSPANTARGIRGGTTPSLSNNYQTSDATFAANPITGITAYAGASTALFTAPASGSFKIKDDTFAGKSSAGDPRWRL</sequence>
<feature type="chain" id="PRO_5045341908" evidence="1">
    <location>
        <begin position="25"/>
        <end position="536"/>
    </location>
</feature>
<dbReference type="InterPro" id="IPR012334">
    <property type="entry name" value="Pectin_lyas_fold"/>
</dbReference>
<dbReference type="InterPro" id="IPR013783">
    <property type="entry name" value="Ig-like_fold"/>
</dbReference>
<reference evidence="3 4" key="1">
    <citation type="submission" date="2024-12" db="EMBL/GenBank/DDBJ databases">
        <authorList>
            <person name="Hu S."/>
        </authorList>
    </citation>
    <scope>NUCLEOTIDE SEQUENCE [LARGE SCALE GENOMIC DNA]</scope>
    <source>
        <strain evidence="3 4">THG-T11</strain>
    </source>
</reference>
<dbReference type="PROSITE" id="PS50853">
    <property type="entry name" value="FN3"/>
    <property type="match status" value="1"/>
</dbReference>
<name>A0ABW9J4S2_9SPHI</name>
<accession>A0ABW9J4S2</accession>
<dbReference type="RefSeq" id="WP_138721431.1">
    <property type="nucleotide sequence ID" value="NZ_SSHJ02000001.1"/>
</dbReference>
<dbReference type="InterPro" id="IPR003961">
    <property type="entry name" value="FN3_dom"/>
</dbReference>
<dbReference type="Gene3D" id="2.160.20.10">
    <property type="entry name" value="Single-stranded right-handed beta-helix, Pectin lyase-like"/>
    <property type="match status" value="1"/>
</dbReference>
<dbReference type="SUPFAM" id="SSF49265">
    <property type="entry name" value="Fibronectin type III"/>
    <property type="match status" value="1"/>
</dbReference>